<dbReference type="PANTHER" id="PTHR42756:SF1">
    <property type="entry name" value="TRANSCRIPTIONAL REPRESSOR OF EMRAB OPERON"/>
    <property type="match status" value="1"/>
</dbReference>
<feature type="region of interest" description="Disordered" evidence="4">
    <location>
        <begin position="189"/>
        <end position="224"/>
    </location>
</feature>
<evidence type="ECO:0000256" key="3">
    <source>
        <dbReference type="ARBA" id="ARBA00023163"/>
    </source>
</evidence>
<dbReference type="InterPro" id="IPR023187">
    <property type="entry name" value="Tscrpt_reg_MarR-type_CS"/>
</dbReference>
<dbReference type="AlphaFoldDB" id="A0A1L5F9P9"/>
<dbReference type="PROSITE" id="PS01117">
    <property type="entry name" value="HTH_MARR_1"/>
    <property type="match status" value="1"/>
</dbReference>
<proteinExistence type="predicted"/>
<dbReference type="EMBL" id="CP018335">
    <property type="protein sequence ID" value="APM39712.1"/>
    <property type="molecule type" value="Genomic_DNA"/>
</dbReference>
<dbReference type="SUPFAM" id="SSF46785">
    <property type="entry name" value="Winged helix' DNA-binding domain"/>
    <property type="match status" value="1"/>
</dbReference>
<dbReference type="RefSeq" id="WP_073539328.1">
    <property type="nucleotide sequence ID" value="NZ_CP018335.1"/>
</dbReference>
<dbReference type="InterPro" id="IPR011991">
    <property type="entry name" value="ArsR-like_HTH"/>
</dbReference>
<evidence type="ECO:0000256" key="2">
    <source>
        <dbReference type="ARBA" id="ARBA00023125"/>
    </source>
</evidence>
<dbReference type="GO" id="GO:0003700">
    <property type="term" value="F:DNA-binding transcription factor activity"/>
    <property type="evidence" value="ECO:0007669"/>
    <property type="project" value="InterPro"/>
</dbReference>
<dbReference type="CDD" id="cd00090">
    <property type="entry name" value="HTH_ARSR"/>
    <property type="match status" value="1"/>
</dbReference>
<keyword evidence="3" id="KW-0804">Transcription</keyword>
<reference evidence="6 7" key="1">
    <citation type="submission" date="2016-12" db="EMBL/GenBank/DDBJ databases">
        <title>Complete genome sequence of Clostridium kluyveri JZZ isolated from the pit mud of a Chinese flavor liquor-making factory.</title>
        <authorList>
            <person name="Wang Y."/>
        </authorList>
    </citation>
    <scope>NUCLEOTIDE SEQUENCE [LARGE SCALE GENOMIC DNA]</scope>
    <source>
        <strain evidence="6 7">JZZ</strain>
    </source>
</reference>
<evidence type="ECO:0000313" key="7">
    <source>
        <dbReference type="Proteomes" id="UP000184604"/>
    </source>
</evidence>
<dbReference type="InterPro" id="IPR000835">
    <property type="entry name" value="HTH_MarR-typ"/>
</dbReference>
<evidence type="ECO:0000256" key="4">
    <source>
        <dbReference type="SAM" id="MobiDB-lite"/>
    </source>
</evidence>
<dbReference type="Pfam" id="PF12802">
    <property type="entry name" value="MarR_2"/>
    <property type="match status" value="1"/>
</dbReference>
<feature type="domain" description="HTH marR-type" evidence="5">
    <location>
        <begin position="5"/>
        <end position="137"/>
    </location>
</feature>
<evidence type="ECO:0000256" key="1">
    <source>
        <dbReference type="ARBA" id="ARBA00023015"/>
    </source>
</evidence>
<dbReference type="PROSITE" id="PS50995">
    <property type="entry name" value="HTH_MARR_2"/>
    <property type="match status" value="1"/>
</dbReference>
<gene>
    <name evidence="6" type="ORF">BS101_13705</name>
</gene>
<dbReference type="Gene3D" id="1.10.10.10">
    <property type="entry name" value="Winged helix-like DNA-binding domain superfamily/Winged helix DNA-binding domain"/>
    <property type="match status" value="1"/>
</dbReference>
<dbReference type="PANTHER" id="PTHR42756">
    <property type="entry name" value="TRANSCRIPTIONAL REGULATOR, MARR"/>
    <property type="match status" value="1"/>
</dbReference>
<dbReference type="SMART" id="SM00347">
    <property type="entry name" value="HTH_MARR"/>
    <property type="match status" value="1"/>
</dbReference>
<dbReference type="Proteomes" id="UP000184604">
    <property type="component" value="Chromosome"/>
</dbReference>
<keyword evidence="1" id="KW-0805">Transcription regulation</keyword>
<dbReference type="GO" id="GO:0003677">
    <property type="term" value="F:DNA binding"/>
    <property type="evidence" value="ECO:0007669"/>
    <property type="project" value="UniProtKB-KW"/>
</dbReference>
<feature type="compositionally biased region" description="Basic and acidic residues" evidence="4">
    <location>
        <begin position="215"/>
        <end position="224"/>
    </location>
</feature>
<sequence>MENNFNELYEKMSKLQWLLQRHHLLSHAQYGPMADPTRGQGRVLAILKLQERISTKDLSYLLGIRQQSLNELLNKLEKKGYVVRVPSEEDKRIMLVTLTEKGKNEHQESGLNSESIFSCLSEEEQAAFGKYLDKIITVLESQLGVEVNDDEWDEWMCAARSRMGHEQIERLRSMRGGFFGSRFHDMWSRKSAHEPPNPNDHDPHGNWQNGFHFGGQRDKKPEDK</sequence>
<keyword evidence="2" id="KW-0238">DNA-binding</keyword>
<accession>A0A1L5F9P9</accession>
<dbReference type="InterPro" id="IPR036388">
    <property type="entry name" value="WH-like_DNA-bd_sf"/>
</dbReference>
<evidence type="ECO:0000313" key="6">
    <source>
        <dbReference type="EMBL" id="APM39712.1"/>
    </source>
</evidence>
<name>A0A1L5F9P9_CLOKL</name>
<organism evidence="6 7">
    <name type="scientific">Clostridium kluyveri</name>
    <dbReference type="NCBI Taxonomy" id="1534"/>
    <lineage>
        <taxon>Bacteria</taxon>
        <taxon>Bacillati</taxon>
        <taxon>Bacillota</taxon>
        <taxon>Clostridia</taxon>
        <taxon>Eubacteriales</taxon>
        <taxon>Clostridiaceae</taxon>
        <taxon>Clostridium</taxon>
    </lineage>
</organism>
<dbReference type="OrthoDB" id="3254893at2"/>
<evidence type="ECO:0000259" key="5">
    <source>
        <dbReference type="PROSITE" id="PS50995"/>
    </source>
</evidence>
<dbReference type="PRINTS" id="PR00598">
    <property type="entry name" value="HTHMARR"/>
</dbReference>
<protein>
    <submittedName>
        <fullName evidence="6">MarR family transcriptional regulator</fullName>
    </submittedName>
</protein>
<dbReference type="InterPro" id="IPR036390">
    <property type="entry name" value="WH_DNA-bd_sf"/>
</dbReference>
<feature type="compositionally biased region" description="Basic and acidic residues" evidence="4">
    <location>
        <begin position="189"/>
        <end position="204"/>
    </location>
</feature>